<comment type="caution">
    <text evidence="1">The sequence shown here is derived from an EMBL/GenBank/DDBJ whole genome shotgun (WGS) entry which is preliminary data.</text>
</comment>
<dbReference type="EMBL" id="CAJJDP010000008">
    <property type="protein sequence ID" value="CAD8138065.1"/>
    <property type="molecule type" value="Genomic_DNA"/>
</dbReference>
<organism evidence="1 2">
    <name type="scientific">Paramecium octaurelia</name>
    <dbReference type="NCBI Taxonomy" id="43137"/>
    <lineage>
        <taxon>Eukaryota</taxon>
        <taxon>Sar</taxon>
        <taxon>Alveolata</taxon>
        <taxon>Ciliophora</taxon>
        <taxon>Intramacronucleata</taxon>
        <taxon>Oligohymenophorea</taxon>
        <taxon>Peniculida</taxon>
        <taxon>Parameciidae</taxon>
        <taxon>Paramecium</taxon>
    </lineage>
</organism>
<dbReference type="Proteomes" id="UP000683925">
    <property type="component" value="Unassembled WGS sequence"/>
</dbReference>
<evidence type="ECO:0000313" key="2">
    <source>
        <dbReference type="Proteomes" id="UP000683925"/>
    </source>
</evidence>
<dbReference type="OMA" id="RISFHTK"/>
<name>A0A8S1SD69_PAROT</name>
<evidence type="ECO:0000313" key="1">
    <source>
        <dbReference type="EMBL" id="CAD8138065.1"/>
    </source>
</evidence>
<dbReference type="AlphaFoldDB" id="A0A8S1SD69"/>
<proteinExistence type="predicted"/>
<accession>A0A8S1SD69</accession>
<gene>
    <name evidence="1" type="ORF">POCTA_138.1.T0090167</name>
</gene>
<keyword evidence="2" id="KW-1185">Reference proteome</keyword>
<dbReference type="OrthoDB" id="10301125at2759"/>
<sequence>MKIHTQKISSHYKTDNLNNNKTFCNGHQFNQTLNSFQFKYSQIKEIDENLLFTNYNLDFGNHTQDMTKKGLFNLEISKDQNNQQTRKQYNRRRVNTSYFVYPIENNRNLQSQNTRDNKRESRQFYRVQIPDTMKIPFLNKKNRLIKHQLQQLQNRQQVEYDDIRIASRISFHTKTKSNQKKRINPNVNEQLQIIVDEHQSSDFSFINGWE</sequence>
<reference evidence="1" key="1">
    <citation type="submission" date="2021-01" db="EMBL/GenBank/DDBJ databases">
        <authorList>
            <consortium name="Genoscope - CEA"/>
            <person name="William W."/>
        </authorList>
    </citation>
    <scope>NUCLEOTIDE SEQUENCE</scope>
</reference>
<protein>
    <submittedName>
        <fullName evidence="1">Uncharacterized protein</fullName>
    </submittedName>
</protein>